<dbReference type="InterPro" id="IPR001173">
    <property type="entry name" value="Glyco_trans_2-like"/>
</dbReference>
<evidence type="ECO:0000259" key="4">
    <source>
        <dbReference type="Pfam" id="PF00535"/>
    </source>
</evidence>
<dbReference type="PANTHER" id="PTHR43685">
    <property type="entry name" value="GLYCOSYLTRANSFERASE"/>
    <property type="match status" value="1"/>
</dbReference>
<gene>
    <name evidence="5" type="ORF">CJ232_06315</name>
</gene>
<dbReference type="Pfam" id="PF00535">
    <property type="entry name" value="Glycos_transf_2"/>
    <property type="match status" value="1"/>
</dbReference>
<protein>
    <submittedName>
        <fullName evidence="5">Glycosyl transferase</fullName>
    </submittedName>
</protein>
<dbReference type="STRING" id="1122992.GCA_000455445_01489"/>
<name>A0A2N6Q5I6_9BACT</name>
<keyword evidence="3 5" id="KW-0808">Transferase</keyword>
<dbReference type="Gene3D" id="3.90.550.10">
    <property type="entry name" value="Spore Coat Polysaccharide Biosynthesis Protein SpsA, Chain A"/>
    <property type="match status" value="1"/>
</dbReference>
<dbReference type="InterPro" id="IPR029044">
    <property type="entry name" value="Nucleotide-diphossugar_trans"/>
</dbReference>
<dbReference type="InterPro" id="IPR050834">
    <property type="entry name" value="Glycosyltransf_2"/>
</dbReference>
<feature type="domain" description="Glycosyltransferase 2-like" evidence="4">
    <location>
        <begin position="7"/>
        <end position="144"/>
    </location>
</feature>
<keyword evidence="2" id="KW-0328">Glycosyltransferase</keyword>
<accession>A0A2N6Q5I6</accession>
<dbReference type="RefSeq" id="WP_102188397.1">
    <property type="nucleotide sequence ID" value="NZ_PNGI01000011.1"/>
</dbReference>
<evidence type="ECO:0000256" key="1">
    <source>
        <dbReference type="ARBA" id="ARBA00006739"/>
    </source>
</evidence>
<dbReference type="AlphaFoldDB" id="A0A2N6Q5I6"/>
<dbReference type="EMBL" id="PNGI01000011">
    <property type="protein sequence ID" value="PMC10266.1"/>
    <property type="molecule type" value="Genomic_DNA"/>
</dbReference>
<evidence type="ECO:0000256" key="3">
    <source>
        <dbReference type="ARBA" id="ARBA00022679"/>
    </source>
</evidence>
<evidence type="ECO:0000313" key="5">
    <source>
        <dbReference type="EMBL" id="PMC10266.1"/>
    </source>
</evidence>
<dbReference type="GO" id="GO:0016757">
    <property type="term" value="F:glycosyltransferase activity"/>
    <property type="evidence" value="ECO:0007669"/>
    <property type="project" value="UniProtKB-KW"/>
</dbReference>
<evidence type="ECO:0000256" key="2">
    <source>
        <dbReference type="ARBA" id="ARBA00022676"/>
    </source>
</evidence>
<dbReference type="PANTHER" id="PTHR43685:SF5">
    <property type="entry name" value="GLYCOSYLTRANSFERASE EPSE-RELATED"/>
    <property type="match status" value="1"/>
</dbReference>
<evidence type="ECO:0000313" key="6">
    <source>
        <dbReference type="Proteomes" id="UP000235661"/>
    </source>
</evidence>
<organism evidence="5 6">
    <name type="scientific">Hoylesella timonensis</name>
    <dbReference type="NCBI Taxonomy" id="386414"/>
    <lineage>
        <taxon>Bacteria</taxon>
        <taxon>Pseudomonadati</taxon>
        <taxon>Bacteroidota</taxon>
        <taxon>Bacteroidia</taxon>
        <taxon>Bacteroidales</taxon>
        <taxon>Prevotellaceae</taxon>
        <taxon>Hoylesella</taxon>
    </lineage>
</organism>
<proteinExistence type="inferred from homology"/>
<dbReference type="SUPFAM" id="SSF53448">
    <property type="entry name" value="Nucleotide-diphospho-sugar transferases"/>
    <property type="match status" value="1"/>
</dbReference>
<comment type="similarity">
    <text evidence="1">Belongs to the glycosyltransferase 2 family.</text>
</comment>
<comment type="caution">
    <text evidence="5">The sequence shown here is derived from an EMBL/GenBank/DDBJ whole genome shotgun (WGS) entry which is preliminary data.</text>
</comment>
<sequence>MSKLKFSVIMSIYKNDNAEYLQVALDSIIHQTQVPNEIVLIADGPVPQSLIDVVEKTKTRFAGLHAYYQDKNRGLGGALRIAVEKAQYDYLARMDSDDISLPDRFEKQMKCFEEDHELAVVGGMITEFVDSPEHVVSKRILPLDDSGIKRFMQSRCGVNHVTVVMKRSELLRAGNYQQDFKQEDYFLWARMIEAGCKFRNIPDIVVNVRSGRDQFARRGGMAYYKDVLALNRWMWQHGLISLPKMIYNDMVRGTVQFLLPNSVRTWVYQRFLRK</sequence>
<reference evidence="5 6" key="1">
    <citation type="submission" date="2017-09" db="EMBL/GenBank/DDBJ databases">
        <title>Bacterial strain isolated from the female urinary microbiota.</title>
        <authorList>
            <person name="Thomas-White K."/>
            <person name="Kumar N."/>
            <person name="Forster S."/>
            <person name="Putonti C."/>
            <person name="Lawley T."/>
            <person name="Wolfe A.J."/>
        </authorList>
    </citation>
    <scope>NUCLEOTIDE SEQUENCE [LARGE SCALE GENOMIC DNA]</scope>
    <source>
        <strain evidence="5 6">UMB0818</strain>
    </source>
</reference>
<dbReference type="Proteomes" id="UP000235661">
    <property type="component" value="Unassembled WGS sequence"/>
</dbReference>